<dbReference type="eggNOG" id="COG4961">
    <property type="taxonomic scope" value="Bacteria"/>
</dbReference>
<accession>E0RUD3</accession>
<keyword evidence="1" id="KW-0812">Transmembrane</keyword>
<feature type="transmembrane region" description="Helical" evidence="1">
    <location>
        <begin position="55"/>
        <end position="74"/>
    </location>
</feature>
<dbReference type="AlphaFoldDB" id="E0RUD3"/>
<dbReference type="Proteomes" id="UP000001299">
    <property type="component" value="Chromosome 1"/>
</dbReference>
<evidence type="ECO:0000313" key="2">
    <source>
        <dbReference type="EMBL" id="ADL32823.1"/>
    </source>
</evidence>
<evidence type="ECO:0000313" key="3">
    <source>
        <dbReference type="Proteomes" id="UP000001299"/>
    </source>
</evidence>
<name>E0RUD3_BUTPB</name>
<keyword evidence="3" id="KW-1185">Reference proteome</keyword>
<dbReference type="STRING" id="515622.bpr_I0071"/>
<proteinExistence type="predicted"/>
<evidence type="ECO:0000256" key="1">
    <source>
        <dbReference type="SAM" id="Phobius"/>
    </source>
</evidence>
<protein>
    <recommendedName>
        <fullName evidence="4">TadE-like protein</fullName>
    </recommendedName>
</protein>
<sequence>MGMRGKRGDRCQKEVVDGIKGTSDKKIIKARYLLQTIRFLKEVSLSASMTLEASIALPLFIFFFVNIIGAIEIIRVQSEMEGVLHQIGNEVTIMAYDIREGEDLIGVNNGGAAEVGALSGYAIYQVKRRLEDKLTGNPVMDGINGLNMLSSAIMTGGDIVDIVVDYRVHPIIPLIGFKDFMVESRYYGHAWTGYDVAGGSDLSDIQEEMVYVTEHGEVYHRDVGCRYLKPSVKSVTYSQVGSLRNKDRSKYYPCEYCGGNVAGGNVFITDYGEKFHTNVSCPGLKRKIYTIPISEVGGRGPCSGCG</sequence>
<gene>
    <name evidence="2" type="ordered locus">bpr_I0071</name>
</gene>
<dbReference type="HOGENOM" id="CLU_066828_0_0_9"/>
<dbReference type="KEGG" id="bpb:bpr_I0071"/>
<dbReference type="EMBL" id="CP001810">
    <property type="protein sequence ID" value="ADL32823.1"/>
    <property type="molecule type" value="Genomic_DNA"/>
</dbReference>
<reference evidence="2 3" key="1">
    <citation type="journal article" date="2010" name="PLoS ONE">
        <title>The glycobiome of the rumen bacterium Butyrivibrio proteoclasticus B316(T) highlights adaptation to a polysaccharide-rich environment.</title>
        <authorList>
            <person name="Kelly W.J."/>
            <person name="Leahy S.C."/>
            <person name="Altermann E."/>
            <person name="Yeoman C.J."/>
            <person name="Dunne J.C."/>
            <person name="Kong Z."/>
            <person name="Pacheco D.M."/>
            <person name="Li D."/>
            <person name="Noel S.J."/>
            <person name="Moon C.D."/>
            <person name="Cookson A.L."/>
            <person name="Attwood G.T."/>
        </authorList>
    </citation>
    <scope>NUCLEOTIDE SEQUENCE [LARGE SCALE GENOMIC DNA]</scope>
    <source>
        <strain evidence="3">ATCC 51982 / DSM 14932 / B316</strain>
    </source>
</reference>
<organism evidence="2 3">
    <name type="scientific">Butyrivibrio proteoclasticus (strain ATCC 51982 / DSM 14932 / B316)</name>
    <name type="common">Clostridium proteoclasticum</name>
    <dbReference type="NCBI Taxonomy" id="515622"/>
    <lineage>
        <taxon>Bacteria</taxon>
        <taxon>Bacillati</taxon>
        <taxon>Bacillota</taxon>
        <taxon>Clostridia</taxon>
        <taxon>Lachnospirales</taxon>
        <taxon>Lachnospiraceae</taxon>
        <taxon>Butyrivibrio</taxon>
    </lineage>
</organism>
<keyword evidence="1" id="KW-0472">Membrane</keyword>
<keyword evidence="1" id="KW-1133">Transmembrane helix</keyword>
<evidence type="ECO:0008006" key="4">
    <source>
        <dbReference type="Google" id="ProtNLM"/>
    </source>
</evidence>